<dbReference type="EMBL" id="GG666503">
    <property type="protein sequence ID" value="EEN61642.1"/>
    <property type="molecule type" value="Genomic_DNA"/>
</dbReference>
<name>C3YD31_BRAFL</name>
<proteinExistence type="predicted"/>
<dbReference type="InParanoid" id="C3YD31"/>
<dbReference type="AlphaFoldDB" id="C3YD31"/>
<organism>
    <name type="scientific">Branchiostoma floridae</name>
    <name type="common">Florida lancelet</name>
    <name type="synonym">Amphioxus</name>
    <dbReference type="NCBI Taxonomy" id="7739"/>
    <lineage>
        <taxon>Eukaryota</taxon>
        <taxon>Metazoa</taxon>
        <taxon>Chordata</taxon>
        <taxon>Cephalochordata</taxon>
        <taxon>Leptocardii</taxon>
        <taxon>Amphioxiformes</taxon>
        <taxon>Branchiostomatidae</taxon>
        <taxon>Branchiostoma</taxon>
    </lineage>
</organism>
<gene>
    <name evidence="1" type="ORF">BRAFLDRAFT_128217</name>
</gene>
<reference evidence="1" key="1">
    <citation type="journal article" date="2008" name="Nature">
        <title>The amphioxus genome and the evolution of the chordate karyotype.</title>
        <authorList>
            <consortium name="US DOE Joint Genome Institute (JGI-PGF)"/>
            <person name="Putnam N.H."/>
            <person name="Butts T."/>
            <person name="Ferrier D.E.K."/>
            <person name="Furlong R.F."/>
            <person name="Hellsten U."/>
            <person name="Kawashima T."/>
            <person name="Robinson-Rechavi M."/>
            <person name="Shoguchi E."/>
            <person name="Terry A."/>
            <person name="Yu J.-K."/>
            <person name="Benito-Gutierrez E.L."/>
            <person name="Dubchak I."/>
            <person name="Garcia-Fernandez J."/>
            <person name="Gibson-Brown J.J."/>
            <person name="Grigoriev I.V."/>
            <person name="Horton A.C."/>
            <person name="de Jong P.J."/>
            <person name="Jurka J."/>
            <person name="Kapitonov V.V."/>
            <person name="Kohara Y."/>
            <person name="Kuroki Y."/>
            <person name="Lindquist E."/>
            <person name="Lucas S."/>
            <person name="Osoegawa K."/>
            <person name="Pennacchio L.A."/>
            <person name="Salamov A.A."/>
            <person name="Satou Y."/>
            <person name="Sauka-Spengler T."/>
            <person name="Schmutz J."/>
            <person name="Shin-I T."/>
            <person name="Toyoda A."/>
            <person name="Bronner-Fraser M."/>
            <person name="Fujiyama A."/>
            <person name="Holland L.Z."/>
            <person name="Holland P.W.H."/>
            <person name="Satoh N."/>
            <person name="Rokhsar D.S."/>
        </authorList>
    </citation>
    <scope>NUCLEOTIDE SEQUENCE [LARGE SCALE GENOMIC DNA]</scope>
    <source>
        <strain evidence="1">S238N-H82</strain>
        <tissue evidence="1">Testes</tissue>
    </source>
</reference>
<sequence>MVHQLRETILTLSDKDNHQVHPRPPGHLLHPHPFQDLYRVQVKASPRVNVLHRRLKNLPRLCVRSSDRISLQDPGEAPLPRSTCLLHRGDSCRQTSKYPAHIHG</sequence>
<evidence type="ECO:0000313" key="1">
    <source>
        <dbReference type="EMBL" id="EEN61642.1"/>
    </source>
</evidence>
<accession>C3YD31</accession>
<protein>
    <submittedName>
        <fullName evidence="1">Uncharacterized protein</fullName>
    </submittedName>
</protein>